<dbReference type="PROSITE" id="PS51671">
    <property type="entry name" value="ACT"/>
    <property type="match status" value="1"/>
</dbReference>
<evidence type="ECO:0000313" key="15">
    <source>
        <dbReference type="Proteomes" id="UP000033434"/>
    </source>
</evidence>
<dbReference type="PROSITE" id="PS00688">
    <property type="entry name" value="SIGMA54_INTERACT_3"/>
    <property type="match status" value="1"/>
</dbReference>
<dbReference type="InterPro" id="IPR027417">
    <property type="entry name" value="P-loop_NTPase"/>
</dbReference>
<dbReference type="GO" id="GO:0005737">
    <property type="term" value="C:cytoplasm"/>
    <property type="evidence" value="ECO:0007669"/>
    <property type="project" value="UniProtKB-SubCell"/>
</dbReference>
<dbReference type="Proteomes" id="UP000033434">
    <property type="component" value="Unassembled WGS sequence"/>
</dbReference>
<dbReference type="PANTHER" id="PTHR32071:SF3">
    <property type="entry name" value="HTH-TYPE TRANSCRIPTIONAL REGULATORY PROTEIN TYRR"/>
    <property type="match status" value="1"/>
</dbReference>
<feature type="domain" description="ACT" evidence="13">
    <location>
        <begin position="15"/>
        <end position="86"/>
    </location>
</feature>
<dbReference type="InterPro" id="IPR009057">
    <property type="entry name" value="Homeodomain-like_sf"/>
</dbReference>
<dbReference type="NCBIfam" id="NF008085">
    <property type="entry name" value="PRK10820.1"/>
    <property type="match status" value="1"/>
</dbReference>
<comment type="subcellular location">
    <subcellularLocation>
        <location evidence="1">Cytoplasm</location>
    </subcellularLocation>
</comment>
<evidence type="ECO:0000259" key="12">
    <source>
        <dbReference type="PROSITE" id="PS50112"/>
    </source>
</evidence>
<dbReference type="Pfam" id="PF00989">
    <property type="entry name" value="PAS"/>
    <property type="match status" value="1"/>
</dbReference>
<dbReference type="PATRIC" id="fig|1129367.4.peg.3044"/>
<dbReference type="InterPro" id="IPR003593">
    <property type="entry name" value="AAA+_ATPase"/>
</dbReference>
<evidence type="ECO:0000256" key="8">
    <source>
        <dbReference type="ARBA" id="ARBA00023125"/>
    </source>
</evidence>
<dbReference type="InterPro" id="IPR025944">
    <property type="entry name" value="Sigma_54_int_dom_CS"/>
</dbReference>
<evidence type="ECO:0000256" key="9">
    <source>
        <dbReference type="ARBA" id="ARBA00023163"/>
    </source>
</evidence>
<organism evidence="14 15">
    <name type="scientific">Pseudoalteromonas luteoviolacea S4054</name>
    <dbReference type="NCBI Taxonomy" id="1129367"/>
    <lineage>
        <taxon>Bacteria</taxon>
        <taxon>Pseudomonadati</taxon>
        <taxon>Pseudomonadota</taxon>
        <taxon>Gammaproteobacteria</taxon>
        <taxon>Alteromonadales</taxon>
        <taxon>Pseudoalteromonadaceae</taxon>
        <taxon>Pseudoalteromonas</taxon>
    </lineage>
</organism>
<evidence type="ECO:0000256" key="7">
    <source>
        <dbReference type="ARBA" id="ARBA00023015"/>
    </source>
</evidence>
<dbReference type="Pfam" id="PF25601">
    <property type="entry name" value="AAA_lid_14"/>
    <property type="match status" value="1"/>
</dbReference>
<dbReference type="Gene3D" id="3.30.70.260">
    <property type="match status" value="1"/>
</dbReference>
<dbReference type="InterPro" id="IPR025662">
    <property type="entry name" value="Sigma_54_int_dom_ATP-bd_1"/>
</dbReference>
<keyword evidence="6" id="KW-0067">ATP-binding</keyword>
<evidence type="ECO:0000256" key="3">
    <source>
        <dbReference type="ARBA" id="ARBA00022491"/>
    </source>
</evidence>
<name>A0A0F6A9T8_9GAMM</name>
<dbReference type="SUPFAM" id="SSF46689">
    <property type="entry name" value="Homeodomain-like"/>
    <property type="match status" value="1"/>
</dbReference>
<dbReference type="InterPro" id="IPR002912">
    <property type="entry name" value="ACT_dom"/>
</dbReference>
<feature type="domain" description="Sigma-54 factor interaction" evidence="11">
    <location>
        <begin position="220"/>
        <end position="447"/>
    </location>
</feature>
<evidence type="ECO:0000256" key="6">
    <source>
        <dbReference type="ARBA" id="ARBA00022840"/>
    </source>
</evidence>
<keyword evidence="9" id="KW-0804">Transcription</keyword>
<dbReference type="GO" id="GO:0006355">
    <property type="term" value="P:regulation of DNA-templated transcription"/>
    <property type="evidence" value="ECO:0007669"/>
    <property type="project" value="InterPro"/>
</dbReference>
<dbReference type="Pfam" id="PF18024">
    <property type="entry name" value="HTH_50"/>
    <property type="match status" value="1"/>
</dbReference>
<dbReference type="PROSITE" id="PS00676">
    <property type="entry name" value="SIGMA54_INTERACT_2"/>
    <property type="match status" value="1"/>
</dbReference>
<comment type="caution">
    <text evidence="14">The sequence shown here is derived from an EMBL/GenBank/DDBJ whole genome shotgun (WGS) entry which is preliminary data.</text>
</comment>
<keyword evidence="4" id="KW-0547">Nucleotide-binding</keyword>
<dbReference type="PROSITE" id="PS50045">
    <property type="entry name" value="SIGMA54_INTERACT_4"/>
    <property type="match status" value="1"/>
</dbReference>
<dbReference type="Gene3D" id="1.10.10.60">
    <property type="entry name" value="Homeodomain-like"/>
    <property type="match status" value="1"/>
</dbReference>
<keyword evidence="5" id="KW-0058">Aromatic hydrocarbons catabolism</keyword>
<proteinExistence type="predicted"/>
<dbReference type="CDD" id="cd04877">
    <property type="entry name" value="ACT_TyrR"/>
    <property type="match status" value="1"/>
</dbReference>
<dbReference type="InterPro" id="IPR058031">
    <property type="entry name" value="AAA_lid_NorR"/>
</dbReference>
<dbReference type="NCBIfam" id="TIGR04381">
    <property type="entry name" value="HTH_TypR"/>
    <property type="match status" value="1"/>
</dbReference>
<dbReference type="GO" id="GO:0003677">
    <property type="term" value="F:DNA binding"/>
    <property type="evidence" value="ECO:0007669"/>
    <property type="project" value="UniProtKB-KW"/>
</dbReference>
<dbReference type="Gene3D" id="3.40.50.300">
    <property type="entry name" value="P-loop containing nucleotide triphosphate hydrolases"/>
    <property type="match status" value="1"/>
</dbReference>
<evidence type="ECO:0000256" key="1">
    <source>
        <dbReference type="ARBA" id="ARBA00004496"/>
    </source>
</evidence>
<dbReference type="AlphaFoldDB" id="A0A0F6A9T8"/>
<evidence type="ECO:0000313" key="14">
    <source>
        <dbReference type="EMBL" id="KKE82962.1"/>
    </source>
</evidence>
<dbReference type="CDD" id="cd00130">
    <property type="entry name" value="PAS"/>
    <property type="match status" value="1"/>
</dbReference>
<keyword evidence="7" id="KW-0805">Transcription regulation</keyword>
<dbReference type="InterPro" id="IPR013767">
    <property type="entry name" value="PAS_fold"/>
</dbReference>
<dbReference type="SMART" id="SM00382">
    <property type="entry name" value="AAA"/>
    <property type="match status" value="1"/>
</dbReference>
<evidence type="ECO:0000256" key="10">
    <source>
        <dbReference type="ARBA" id="ARBA00029500"/>
    </source>
</evidence>
<dbReference type="SMART" id="SM00091">
    <property type="entry name" value="PAS"/>
    <property type="match status" value="1"/>
</dbReference>
<dbReference type="PROSITE" id="PS00675">
    <property type="entry name" value="SIGMA54_INTERACT_1"/>
    <property type="match status" value="1"/>
</dbReference>
<dbReference type="InterPro" id="IPR002078">
    <property type="entry name" value="Sigma_54_int"/>
</dbReference>
<reference evidence="14 15" key="1">
    <citation type="journal article" date="2015" name="BMC Genomics">
        <title>Genome mining reveals unlocked bioactive potential of marine Gram-negative bacteria.</title>
        <authorList>
            <person name="Machado H."/>
            <person name="Sonnenschein E.C."/>
            <person name="Melchiorsen J."/>
            <person name="Gram L."/>
        </authorList>
    </citation>
    <scope>NUCLEOTIDE SEQUENCE [LARGE SCALE GENOMIC DNA]</scope>
    <source>
        <strain evidence="14 15">S4054</strain>
    </source>
</reference>
<evidence type="ECO:0000259" key="13">
    <source>
        <dbReference type="PROSITE" id="PS51671"/>
    </source>
</evidence>
<evidence type="ECO:0000259" key="11">
    <source>
        <dbReference type="PROSITE" id="PS50045"/>
    </source>
</evidence>
<dbReference type="Gene3D" id="1.10.8.60">
    <property type="match status" value="1"/>
</dbReference>
<dbReference type="Gene3D" id="3.30.450.20">
    <property type="entry name" value="PAS domain"/>
    <property type="match status" value="1"/>
</dbReference>
<dbReference type="InterPro" id="IPR035965">
    <property type="entry name" value="PAS-like_dom_sf"/>
</dbReference>
<dbReference type="EMBL" id="AUXW01000154">
    <property type="protein sequence ID" value="KKE82962.1"/>
    <property type="molecule type" value="Genomic_DNA"/>
</dbReference>
<evidence type="ECO:0000256" key="4">
    <source>
        <dbReference type="ARBA" id="ARBA00022741"/>
    </source>
</evidence>
<gene>
    <name evidence="14" type="ORF">N479_01250</name>
</gene>
<keyword evidence="2" id="KW-0963">Cytoplasm</keyword>
<protein>
    <recommendedName>
        <fullName evidence="10">HTH-type transcriptional regulatory protein TyrR</fullName>
    </recommendedName>
</protein>
<dbReference type="InterPro" id="IPR030828">
    <property type="entry name" value="HTH_TyrR"/>
</dbReference>
<dbReference type="SUPFAM" id="SSF55785">
    <property type="entry name" value="PYP-like sensor domain (PAS domain)"/>
    <property type="match status" value="1"/>
</dbReference>
<dbReference type="GO" id="GO:0005524">
    <property type="term" value="F:ATP binding"/>
    <property type="evidence" value="ECO:0007669"/>
    <property type="project" value="UniProtKB-KW"/>
</dbReference>
<dbReference type="FunFam" id="3.40.50.300:FF:000006">
    <property type="entry name" value="DNA-binding transcriptional regulator NtrC"/>
    <property type="match status" value="1"/>
</dbReference>
<evidence type="ECO:0000256" key="5">
    <source>
        <dbReference type="ARBA" id="ARBA00022797"/>
    </source>
</evidence>
<dbReference type="PANTHER" id="PTHR32071">
    <property type="entry name" value="TRANSCRIPTIONAL REGULATORY PROTEIN"/>
    <property type="match status" value="1"/>
</dbReference>
<accession>A0A0F6A9T8</accession>
<dbReference type="InterPro" id="IPR025943">
    <property type="entry name" value="Sigma_54_int_dom_ATP-bd_2"/>
</dbReference>
<sequence>MIRPEVKNRFEEQMRLEIHCADRIGIAQEILNILVNYRVDLKGIEVDSVNCRMYVSFPPIEFEQFQKIMPEIRLIDGVEDVRTTAFLPSEREHNELNTLLSALPDGVISIDAKGGVRHCNDAACRDLNLSLDEVIGSSINLLLKGFNFTRWLEGSEVLGQTTRVEVAGEDYIADILPISVPQGTEGDVLAGAVINIKSQSRLGQQVSAFRRYGQESFATIHNQSTAMRRVVREARKMAQLEAPILITGETGTGKELLARACHYASNRSLKPFIALSCASLPDDVAESELFGYASFDEQVPTKRGVLEQADGGTVFLDEVGEMSEQLQTKLLRFLQDGTFRKVGDENEVKVNVRIIAATQKDLPAMVQEGGFREDLYYRINVLTLEIAPLRDRKADVKPLAEHFIQKYAQQNGQAVPSLHPECLEFLEQYPWPGNVRQLENAIYRAVSLLDDKELRIENMQLPTFTHDLGYLESDFEGTLEQAVKRFEATLLRKLYPAYPSSRQLAKRLGLSHTAVANKLREYGINRKTVKV</sequence>
<dbReference type="Pfam" id="PF00158">
    <property type="entry name" value="Sigma54_activat"/>
    <property type="match status" value="1"/>
</dbReference>
<dbReference type="SUPFAM" id="SSF52540">
    <property type="entry name" value="P-loop containing nucleoside triphosphate hydrolases"/>
    <property type="match status" value="1"/>
</dbReference>
<feature type="domain" description="PAS" evidence="12">
    <location>
        <begin position="92"/>
        <end position="138"/>
    </location>
</feature>
<dbReference type="CDD" id="cd00009">
    <property type="entry name" value="AAA"/>
    <property type="match status" value="1"/>
</dbReference>
<keyword evidence="8" id="KW-0238">DNA-binding</keyword>
<keyword evidence="3" id="KW-0678">Repressor</keyword>
<evidence type="ECO:0000256" key="2">
    <source>
        <dbReference type="ARBA" id="ARBA00022490"/>
    </source>
</evidence>
<dbReference type="PROSITE" id="PS50112">
    <property type="entry name" value="PAS"/>
    <property type="match status" value="1"/>
</dbReference>
<dbReference type="InterPro" id="IPR000014">
    <property type="entry name" value="PAS"/>
</dbReference>